<sequence length="74" mass="8169">MRQLVVVDKASDEAGVARIEGLKSAWATRKQPGVLARPKKDPIIETQGFNSNRLGIMGQLRIVLSRNVLSLVRD</sequence>
<accession>A0ABD3FMA5</accession>
<keyword evidence="2" id="KW-1185">Reference proteome</keyword>
<reference evidence="1 2" key="1">
    <citation type="submission" date="2024-09" db="EMBL/GenBank/DDBJ databases">
        <title>Genome sequencing and assembly of Phytophthora oleae, isolate VK10A, causative agent of rot of olive drupes.</title>
        <authorList>
            <person name="Conti Taguali S."/>
            <person name="Riolo M."/>
            <person name="La Spada F."/>
            <person name="Cacciola S.O."/>
            <person name="Dionisio G."/>
        </authorList>
    </citation>
    <scope>NUCLEOTIDE SEQUENCE [LARGE SCALE GENOMIC DNA]</scope>
    <source>
        <strain evidence="1 2">VK10A</strain>
    </source>
</reference>
<proteinExistence type="predicted"/>
<name>A0ABD3FMA5_9STRA</name>
<organism evidence="1 2">
    <name type="scientific">Phytophthora oleae</name>
    <dbReference type="NCBI Taxonomy" id="2107226"/>
    <lineage>
        <taxon>Eukaryota</taxon>
        <taxon>Sar</taxon>
        <taxon>Stramenopiles</taxon>
        <taxon>Oomycota</taxon>
        <taxon>Peronosporomycetes</taxon>
        <taxon>Peronosporales</taxon>
        <taxon>Peronosporaceae</taxon>
        <taxon>Phytophthora</taxon>
    </lineage>
</organism>
<protein>
    <submittedName>
        <fullName evidence="1">ABC-2 type transporter</fullName>
    </submittedName>
</protein>
<dbReference type="EMBL" id="JBIMZQ010000013">
    <property type="protein sequence ID" value="KAL3667596.1"/>
    <property type="molecule type" value="Genomic_DNA"/>
</dbReference>
<evidence type="ECO:0000313" key="2">
    <source>
        <dbReference type="Proteomes" id="UP001632037"/>
    </source>
</evidence>
<evidence type="ECO:0000313" key="1">
    <source>
        <dbReference type="EMBL" id="KAL3667596.1"/>
    </source>
</evidence>
<comment type="caution">
    <text evidence="1">The sequence shown here is derived from an EMBL/GenBank/DDBJ whole genome shotgun (WGS) entry which is preliminary data.</text>
</comment>
<dbReference type="AlphaFoldDB" id="A0ABD3FMA5"/>
<dbReference type="Proteomes" id="UP001632037">
    <property type="component" value="Unassembled WGS sequence"/>
</dbReference>
<gene>
    <name evidence="1" type="primary">wht-7_2</name>
    <name evidence="1" type="ORF">V7S43_007150</name>
</gene>